<dbReference type="GO" id="GO:0008270">
    <property type="term" value="F:zinc ion binding"/>
    <property type="evidence" value="ECO:0007669"/>
    <property type="project" value="UniProtKB-KW"/>
</dbReference>
<feature type="compositionally biased region" description="Polar residues" evidence="14">
    <location>
        <begin position="93"/>
        <end position="109"/>
    </location>
</feature>
<dbReference type="PIRSF" id="PIRSF006704">
    <property type="entry name" value="TF_IIS"/>
    <property type="match status" value="1"/>
</dbReference>
<feature type="compositionally biased region" description="Basic and acidic residues" evidence="14">
    <location>
        <begin position="138"/>
        <end position="151"/>
    </location>
</feature>
<evidence type="ECO:0000259" key="15">
    <source>
        <dbReference type="PROSITE" id="PS51133"/>
    </source>
</evidence>
<feature type="domain" description="TFIIS N-terminal" evidence="16">
    <location>
        <begin position="5"/>
        <end position="82"/>
    </location>
</feature>
<dbReference type="InterPro" id="IPR035100">
    <property type="entry name" value="TF_IIS-typ"/>
</dbReference>
<dbReference type="Proteomes" id="UP000472260">
    <property type="component" value="Unassembled WGS sequence"/>
</dbReference>
<dbReference type="SMART" id="SM00510">
    <property type="entry name" value="TFS2M"/>
    <property type="match status" value="1"/>
</dbReference>
<evidence type="ECO:0000256" key="10">
    <source>
        <dbReference type="ARBA" id="ARBA00023242"/>
    </source>
</evidence>
<evidence type="ECO:0000256" key="1">
    <source>
        <dbReference type="ARBA" id="ARBA00004123"/>
    </source>
</evidence>
<feature type="compositionally biased region" description="Basic and acidic residues" evidence="14">
    <location>
        <begin position="110"/>
        <end position="120"/>
    </location>
</feature>
<evidence type="ECO:0000313" key="19">
    <source>
        <dbReference type="Proteomes" id="UP000472260"/>
    </source>
</evidence>
<gene>
    <name evidence="18" type="primary">LOC107704963</name>
</gene>
<protein>
    <submittedName>
        <fullName evidence="18">Transcription elongation factor A protein 3-like</fullName>
    </submittedName>
</protein>
<accession>A0A671RVD7</accession>
<dbReference type="CDD" id="cd00183">
    <property type="entry name" value="TFIIS_I"/>
    <property type="match status" value="1"/>
</dbReference>
<dbReference type="Pfam" id="PF07500">
    <property type="entry name" value="TFIIS_M"/>
    <property type="match status" value="1"/>
</dbReference>
<keyword evidence="8" id="KW-0238">DNA-binding</keyword>
<dbReference type="SUPFAM" id="SSF46942">
    <property type="entry name" value="Elongation factor TFIIS domain 2"/>
    <property type="match status" value="1"/>
</dbReference>
<dbReference type="InterPro" id="IPR036575">
    <property type="entry name" value="TFIIS_cen_dom_sf"/>
</dbReference>
<dbReference type="PROSITE" id="PS51133">
    <property type="entry name" value="ZF_TFIIS_2"/>
    <property type="match status" value="1"/>
</dbReference>
<comment type="subcellular location">
    <subcellularLocation>
        <location evidence="1 13">Nucleus</location>
    </subcellularLocation>
</comment>
<keyword evidence="10 13" id="KW-0539">Nucleus</keyword>
<dbReference type="InterPro" id="IPR006289">
    <property type="entry name" value="TFSII"/>
</dbReference>
<dbReference type="PROSITE" id="PS00466">
    <property type="entry name" value="ZF_TFIIS_1"/>
    <property type="match status" value="1"/>
</dbReference>
<comment type="function">
    <text evidence="11">Necessary for efficient RNA polymerase II transcription elongation past template-encoded arresting sites. The arresting sites in DNA have the property of trapping a certain fraction of elongating RNA polymerases that pass through, resulting in locked ternary complexes. Cleavage of the nascent transcript by S-II allows the resumption of elongation from the new 3'-terminus.</text>
</comment>
<feature type="compositionally biased region" description="Basic and acidic residues" evidence="14">
    <location>
        <begin position="160"/>
        <end position="176"/>
    </location>
</feature>
<evidence type="ECO:0000256" key="6">
    <source>
        <dbReference type="ARBA" id="ARBA00022833"/>
    </source>
</evidence>
<keyword evidence="5 12" id="KW-0863">Zinc-finger</keyword>
<dbReference type="PANTHER" id="PTHR11477">
    <property type="entry name" value="TRANSCRIPTION FACTOR S-II ZINC FINGER DOMAIN-CONTAINING PROTEIN"/>
    <property type="match status" value="1"/>
</dbReference>
<dbReference type="GO" id="GO:0006368">
    <property type="term" value="P:transcription elongation by RNA polymerase II"/>
    <property type="evidence" value="ECO:0007669"/>
    <property type="project" value="InterPro"/>
</dbReference>
<proteinExistence type="inferred from homology"/>
<evidence type="ECO:0000259" key="16">
    <source>
        <dbReference type="PROSITE" id="PS51319"/>
    </source>
</evidence>
<feature type="region of interest" description="Disordered" evidence="14">
    <location>
        <begin position="86"/>
        <end position="248"/>
    </location>
</feature>
<keyword evidence="9" id="KW-0804">Transcription</keyword>
<evidence type="ECO:0000256" key="4">
    <source>
        <dbReference type="ARBA" id="ARBA00022723"/>
    </source>
</evidence>
<dbReference type="GO" id="GO:0005634">
    <property type="term" value="C:nucleus"/>
    <property type="evidence" value="ECO:0007669"/>
    <property type="project" value="UniProtKB-SubCell"/>
</dbReference>
<feature type="domain" description="TFIIS-type" evidence="15">
    <location>
        <begin position="365"/>
        <end position="405"/>
    </location>
</feature>
<evidence type="ECO:0000256" key="11">
    <source>
        <dbReference type="ARBA" id="ARBA00025408"/>
    </source>
</evidence>
<dbReference type="SUPFAM" id="SSF57783">
    <property type="entry name" value="Zinc beta-ribbon"/>
    <property type="match status" value="1"/>
</dbReference>
<evidence type="ECO:0000256" key="14">
    <source>
        <dbReference type="SAM" id="MobiDB-lite"/>
    </source>
</evidence>
<dbReference type="InterPro" id="IPR003617">
    <property type="entry name" value="TFIIS/CRSP70_N_sub"/>
</dbReference>
<sequence length="407" mass="45805">MTREEDLLRIAKKLDKMVSRNNMDGALDLLRELKDFNMTLKLLQDTRIGMSVNRIRKHCTDEDVVNLAKILIKNWKKLLELAQNQKSERSNEVKNGNHPSKPSGSPNRTSPERESRKDAPVDFFPPASINSHPPLRRSSVDVKKERKDSTGSKKLHSRKLSLDGRRDSKDSTDSKSSHHLLKRQSSEPKLERRDSTNSRSGSSPQAKKSSESKSKPETPKMPTTPTSPLSPSFSSGLGPLSPRLQTGDPIRDKCIEMLAAALRTDDDYKDYGANCEGMAAEIEDHILTADMKYKNRVRSRISNLKDPKNPNLRKNVLAGAIELSRIAIMTAEEMASDELKQLRNVLTQEAIREHQMAKTGGTSTDLLQCGKCKKKNCTYNQVQTRSADEPMTTFVLCNECGNRWKFC</sequence>
<organism evidence="18 19">
    <name type="scientific">Sinocyclocheilus anshuiensis</name>
    <dbReference type="NCBI Taxonomy" id="1608454"/>
    <lineage>
        <taxon>Eukaryota</taxon>
        <taxon>Metazoa</taxon>
        <taxon>Chordata</taxon>
        <taxon>Craniata</taxon>
        <taxon>Vertebrata</taxon>
        <taxon>Euteleostomi</taxon>
        <taxon>Actinopterygii</taxon>
        <taxon>Neopterygii</taxon>
        <taxon>Teleostei</taxon>
        <taxon>Ostariophysi</taxon>
        <taxon>Cypriniformes</taxon>
        <taxon>Cyprinidae</taxon>
        <taxon>Cyprininae</taxon>
        <taxon>Sinocyclocheilus</taxon>
    </lineage>
</organism>
<name>A0A671RVD7_9TELE</name>
<dbReference type="SMART" id="SM00509">
    <property type="entry name" value="TFS2N"/>
    <property type="match status" value="1"/>
</dbReference>
<evidence type="ECO:0000313" key="18">
    <source>
        <dbReference type="Ensembl" id="ENSSANP00000087591.1"/>
    </source>
</evidence>
<dbReference type="InterPro" id="IPR003618">
    <property type="entry name" value="TFIIS_cen_dom"/>
</dbReference>
<dbReference type="InterPro" id="IPR017923">
    <property type="entry name" value="TFIIS_N"/>
</dbReference>
<keyword evidence="4" id="KW-0479">Metal-binding</keyword>
<dbReference type="NCBIfam" id="TIGR01385">
    <property type="entry name" value="TFSII"/>
    <property type="match status" value="1"/>
</dbReference>
<dbReference type="PROSITE" id="PS51319">
    <property type="entry name" value="TFIIS_N"/>
    <property type="match status" value="1"/>
</dbReference>
<feature type="compositionally biased region" description="Low complexity" evidence="14">
    <location>
        <begin position="220"/>
        <end position="242"/>
    </location>
</feature>
<evidence type="ECO:0000256" key="9">
    <source>
        <dbReference type="ARBA" id="ARBA00023163"/>
    </source>
</evidence>
<dbReference type="PROSITE" id="PS51321">
    <property type="entry name" value="TFIIS_CENTRAL"/>
    <property type="match status" value="1"/>
</dbReference>
<reference evidence="18" key="1">
    <citation type="submission" date="2025-08" db="UniProtKB">
        <authorList>
            <consortium name="Ensembl"/>
        </authorList>
    </citation>
    <scope>IDENTIFICATION</scope>
</reference>
<evidence type="ECO:0000256" key="2">
    <source>
        <dbReference type="ARBA" id="ARBA00009647"/>
    </source>
</evidence>
<dbReference type="Ensembl" id="ENSSANT00000093080.1">
    <property type="protein sequence ID" value="ENSSANP00000087591.1"/>
    <property type="gene ID" value="ENSSANG00000043347.1"/>
</dbReference>
<dbReference type="Pfam" id="PF08711">
    <property type="entry name" value="Med26"/>
    <property type="match status" value="1"/>
</dbReference>
<dbReference type="InterPro" id="IPR001222">
    <property type="entry name" value="Znf_TFIIS"/>
</dbReference>
<evidence type="ECO:0000256" key="8">
    <source>
        <dbReference type="ARBA" id="ARBA00023125"/>
    </source>
</evidence>
<keyword evidence="3" id="KW-0597">Phosphoprotein</keyword>
<dbReference type="PANTHER" id="PTHR11477:SF50">
    <property type="entry name" value="TRANSCRIPTION ELONGATION FACTOR A PROTEIN 3 ISOFORM X1"/>
    <property type="match status" value="1"/>
</dbReference>
<feature type="domain" description="TFIIS central" evidence="17">
    <location>
        <begin position="250"/>
        <end position="362"/>
    </location>
</feature>
<dbReference type="SMART" id="SM00440">
    <property type="entry name" value="ZnF_C2C2"/>
    <property type="match status" value="1"/>
</dbReference>
<evidence type="ECO:0000256" key="13">
    <source>
        <dbReference type="PROSITE-ProRule" id="PRU00649"/>
    </source>
</evidence>
<dbReference type="GO" id="GO:0003677">
    <property type="term" value="F:DNA binding"/>
    <property type="evidence" value="ECO:0007669"/>
    <property type="project" value="UniProtKB-KW"/>
</dbReference>
<dbReference type="AlphaFoldDB" id="A0A671RVD7"/>
<dbReference type="FunFam" id="2.20.25.10:FF:000001">
    <property type="entry name" value="Probable Transcription elongation factor S-II"/>
    <property type="match status" value="1"/>
</dbReference>
<evidence type="ECO:0000259" key="17">
    <source>
        <dbReference type="PROSITE" id="PS51321"/>
    </source>
</evidence>
<evidence type="ECO:0000256" key="12">
    <source>
        <dbReference type="PROSITE-ProRule" id="PRU00472"/>
    </source>
</evidence>
<keyword evidence="19" id="KW-1185">Reference proteome</keyword>
<feature type="compositionally biased region" description="Basic and acidic residues" evidence="14">
    <location>
        <begin position="184"/>
        <end position="196"/>
    </location>
</feature>
<dbReference type="FunFam" id="1.20.930.10:FF:000002">
    <property type="entry name" value="Transcription elongation factor A (SII), 1"/>
    <property type="match status" value="1"/>
</dbReference>
<evidence type="ECO:0000256" key="7">
    <source>
        <dbReference type="ARBA" id="ARBA00023015"/>
    </source>
</evidence>
<dbReference type="SUPFAM" id="SSF47676">
    <property type="entry name" value="Conserved domain common to transcription factors TFIIS, elongin A, CRSP70"/>
    <property type="match status" value="1"/>
</dbReference>
<evidence type="ECO:0000256" key="5">
    <source>
        <dbReference type="ARBA" id="ARBA00022771"/>
    </source>
</evidence>
<feature type="compositionally biased region" description="Basic and acidic residues" evidence="14">
    <location>
        <begin position="208"/>
        <end position="218"/>
    </location>
</feature>
<keyword evidence="7" id="KW-0805">Transcription regulation</keyword>
<keyword evidence="6" id="KW-0862">Zinc</keyword>
<dbReference type="Pfam" id="PF01096">
    <property type="entry name" value="Zn_ribbon_TFIIS"/>
    <property type="match status" value="1"/>
</dbReference>
<dbReference type="Gene3D" id="2.20.25.10">
    <property type="match status" value="1"/>
</dbReference>
<comment type="similarity">
    <text evidence="2">Belongs to the TFS-II family.</text>
</comment>
<dbReference type="Gene3D" id="1.20.930.10">
    <property type="entry name" value="Conserved domain common to transcription factors TFIIS, elongin A, CRSP70"/>
    <property type="match status" value="1"/>
</dbReference>
<feature type="compositionally biased region" description="Low complexity" evidence="14">
    <location>
        <begin position="198"/>
        <end position="207"/>
    </location>
</feature>
<dbReference type="CDD" id="cd13749">
    <property type="entry name" value="Zn-ribbon_TFIIS"/>
    <property type="match status" value="1"/>
</dbReference>
<evidence type="ECO:0000256" key="3">
    <source>
        <dbReference type="ARBA" id="ARBA00022553"/>
    </source>
</evidence>
<dbReference type="InterPro" id="IPR035441">
    <property type="entry name" value="TFIIS/LEDGF_dom_sf"/>
</dbReference>
<reference evidence="18" key="2">
    <citation type="submission" date="2025-09" db="UniProtKB">
        <authorList>
            <consortium name="Ensembl"/>
        </authorList>
    </citation>
    <scope>IDENTIFICATION</scope>
</reference>
<dbReference type="Gene3D" id="1.10.472.30">
    <property type="entry name" value="Transcription elongation factor S-II, central domain"/>
    <property type="match status" value="1"/>
</dbReference>